<evidence type="ECO:0000256" key="1">
    <source>
        <dbReference type="ARBA" id="ARBA00022801"/>
    </source>
</evidence>
<dbReference type="Pfam" id="PF07228">
    <property type="entry name" value="SpoIIE"/>
    <property type="match status" value="1"/>
</dbReference>
<feature type="domain" description="STAS" evidence="3">
    <location>
        <begin position="444"/>
        <end position="532"/>
    </location>
</feature>
<reference evidence="6" key="1">
    <citation type="journal article" date="2019" name="Int. J. Syst. Evol. Microbiol.">
        <title>The Global Catalogue of Microorganisms (GCM) 10K type strain sequencing project: providing services to taxonomists for standard genome sequencing and annotation.</title>
        <authorList>
            <consortium name="The Broad Institute Genomics Platform"/>
            <consortium name="The Broad Institute Genome Sequencing Center for Infectious Disease"/>
            <person name="Wu L."/>
            <person name="Ma J."/>
        </authorList>
    </citation>
    <scope>NUCLEOTIDE SEQUENCE [LARGE SCALE GENOMIC DNA]</scope>
    <source>
        <strain evidence="6">JCM 3369</strain>
    </source>
</reference>
<dbReference type="InterPro" id="IPR036890">
    <property type="entry name" value="HATPase_C_sf"/>
</dbReference>
<sequence>MTDQQSEAAPDIADRRNADAERRYRAARDVVLELQEVLLPPALPVLPGASVSARYLVASHDQAAGGDWFDAVALDDGRLALVVGDVVGHGVAASATMGQLRAVLDVALLETGDLAESLAQADRMAERTPALRAATVCAGVLDPTSGALEYSTCGHPPPLLVAADGSTRYLAATGGAPLGTGSPPTVATEQLGPGDVLLFYSDGLIERPGQPIDAGLATLAQVAADAVTSAVPPGGAPTSVADRVTRQCMEQLTRNGYDDDVTVLTVQRRATPVETLRREVPAHPHVLGETRAALRDWLAPLGPAPEDLRAIEIAVTELVGNAVQHAYRPGEPGEVRVHAELGTDGVLDVSVADDGRWRAPGPAPADVGGRGLWIAGHVVDELTVEHEQSNDDGASRERLGRTVVRVRQRMRHPAVLASEPTHHEPKMPVMEFSATLDEGPPRTLHVLGSVDITTVTELARSLESASRGGMHPLVVDLTDVYMLGSAGVRALFGARDQHATHDQPLTIMATPDSVAAQVLDLVGLGYVAAVPE</sequence>
<comment type="caution">
    <text evidence="5">The sequence shown here is derived from an EMBL/GenBank/DDBJ whole genome shotgun (WGS) entry which is preliminary data.</text>
</comment>
<dbReference type="SUPFAM" id="SSF55874">
    <property type="entry name" value="ATPase domain of HSP90 chaperone/DNA topoisomerase II/histidine kinase"/>
    <property type="match status" value="1"/>
</dbReference>
<dbReference type="InterPro" id="IPR036513">
    <property type="entry name" value="STAS_dom_sf"/>
</dbReference>
<dbReference type="SUPFAM" id="SSF81606">
    <property type="entry name" value="PP2C-like"/>
    <property type="match status" value="1"/>
</dbReference>
<dbReference type="SMART" id="SM00331">
    <property type="entry name" value="PP2C_SIG"/>
    <property type="match status" value="1"/>
</dbReference>
<dbReference type="PROSITE" id="PS50801">
    <property type="entry name" value="STAS"/>
    <property type="match status" value="1"/>
</dbReference>
<dbReference type="Gene3D" id="3.30.565.10">
    <property type="entry name" value="Histidine kinase-like ATPase, C-terminal domain"/>
    <property type="match status" value="1"/>
</dbReference>
<keyword evidence="6" id="KW-1185">Reference proteome</keyword>
<evidence type="ECO:0000259" key="4">
    <source>
        <dbReference type="PROSITE" id="PS51746"/>
    </source>
</evidence>
<dbReference type="InterPro" id="IPR002645">
    <property type="entry name" value="STAS_dom"/>
</dbReference>
<dbReference type="InterPro" id="IPR001932">
    <property type="entry name" value="PPM-type_phosphatase-like_dom"/>
</dbReference>
<accession>A0ABV9D6D3</accession>
<dbReference type="InterPro" id="IPR003594">
    <property type="entry name" value="HATPase_dom"/>
</dbReference>
<dbReference type="Gene3D" id="3.30.750.24">
    <property type="entry name" value="STAS domain"/>
    <property type="match status" value="1"/>
</dbReference>
<dbReference type="Gene3D" id="3.60.40.10">
    <property type="entry name" value="PPM-type phosphatase domain"/>
    <property type="match status" value="1"/>
</dbReference>
<protein>
    <submittedName>
        <fullName evidence="5">SpoIIE family protein phosphatase</fullName>
    </submittedName>
</protein>
<dbReference type="PANTHER" id="PTHR43156">
    <property type="entry name" value="STAGE II SPORULATION PROTEIN E-RELATED"/>
    <property type="match status" value="1"/>
</dbReference>
<evidence type="ECO:0000259" key="3">
    <source>
        <dbReference type="PROSITE" id="PS50801"/>
    </source>
</evidence>
<feature type="domain" description="PPM-type phosphatase" evidence="4">
    <location>
        <begin position="50"/>
        <end position="268"/>
    </location>
</feature>
<evidence type="ECO:0000256" key="2">
    <source>
        <dbReference type="SAM" id="MobiDB-lite"/>
    </source>
</evidence>
<dbReference type="RefSeq" id="WP_164471283.1">
    <property type="nucleotide sequence ID" value="NZ_CP033325.1"/>
</dbReference>
<dbReference type="Pfam" id="PF13581">
    <property type="entry name" value="HATPase_c_2"/>
    <property type="match status" value="1"/>
</dbReference>
<dbReference type="CDD" id="cd16936">
    <property type="entry name" value="HATPase_RsbW-like"/>
    <property type="match status" value="1"/>
</dbReference>
<dbReference type="SUPFAM" id="SSF52091">
    <property type="entry name" value="SpoIIaa-like"/>
    <property type="match status" value="1"/>
</dbReference>
<dbReference type="InterPro" id="IPR036457">
    <property type="entry name" value="PPM-type-like_dom_sf"/>
</dbReference>
<organism evidence="5 6">
    <name type="scientific">Georgenia faecalis</name>
    <dbReference type="NCBI Taxonomy" id="2483799"/>
    <lineage>
        <taxon>Bacteria</taxon>
        <taxon>Bacillati</taxon>
        <taxon>Actinomycetota</taxon>
        <taxon>Actinomycetes</taxon>
        <taxon>Micrococcales</taxon>
        <taxon>Bogoriellaceae</taxon>
        <taxon>Georgenia</taxon>
    </lineage>
</organism>
<keyword evidence="1" id="KW-0378">Hydrolase</keyword>
<name>A0ABV9D6D3_9MICO</name>
<dbReference type="Pfam" id="PF01740">
    <property type="entry name" value="STAS"/>
    <property type="match status" value="1"/>
</dbReference>
<dbReference type="PANTHER" id="PTHR43156:SF2">
    <property type="entry name" value="STAGE II SPORULATION PROTEIN E"/>
    <property type="match status" value="1"/>
</dbReference>
<dbReference type="Proteomes" id="UP001595955">
    <property type="component" value="Unassembled WGS sequence"/>
</dbReference>
<proteinExistence type="predicted"/>
<feature type="region of interest" description="Disordered" evidence="2">
    <location>
        <begin position="1"/>
        <end position="20"/>
    </location>
</feature>
<evidence type="ECO:0000313" key="5">
    <source>
        <dbReference type="EMBL" id="MFC4553878.1"/>
    </source>
</evidence>
<dbReference type="InterPro" id="IPR052016">
    <property type="entry name" value="Bact_Sigma-Reg"/>
</dbReference>
<gene>
    <name evidence="5" type="ORF">ACFO3F_01335</name>
</gene>
<dbReference type="CDD" id="cd07043">
    <property type="entry name" value="STAS_anti-anti-sigma_factors"/>
    <property type="match status" value="1"/>
</dbReference>
<dbReference type="PROSITE" id="PS51746">
    <property type="entry name" value="PPM_2"/>
    <property type="match status" value="1"/>
</dbReference>
<evidence type="ECO:0000313" key="6">
    <source>
        <dbReference type="Proteomes" id="UP001595955"/>
    </source>
</evidence>
<dbReference type="EMBL" id="JBHSGF010000001">
    <property type="protein sequence ID" value="MFC4553878.1"/>
    <property type="molecule type" value="Genomic_DNA"/>
</dbReference>